<sequence length="370" mass="41237">MPPKAKTPKTNTPILRQSAEQKYADELARLKENDKAPKPTGWELSAHAVRKFILGDKALDISQKFYGDDALVDRSLVTLMGKQGLMLVGEPGTAKSMLSELFSAGISGNSNHTVQGSAGTTEDHIKYAWNYALLLAQGPTEQALIASPIYHAMQHGKIARFEEITRCPAEIQDVMISLLSEKRMMIPEMGQDYALEAKAGFNIIATANLRDKGVNDMSSALKRRFNFETVKAIKDKNFEIELINVQLKNELKDLYKEVKIHQSVIDILVTVFNELRTGQSQDGSHLKVPDAVMSSAEAVNVAHNACLQAIYLDNGELTARHIGEQITGVVFKDNKDDAKKMSYYLDTVIKERGKKDKDWQAFYQGNKNFD</sequence>
<dbReference type="RefSeq" id="WP_115369921.1">
    <property type="nucleotide sequence ID" value="NZ_UGPZ01000003.1"/>
</dbReference>
<accession>A0A378PYM7</accession>
<dbReference type="InterPro" id="IPR011704">
    <property type="entry name" value="ATPase_dyneun-rel_AAA"/>
</dbReference>
<dbReference type="PANTHER" id="PTHR42759">
    <property type="entry name" value="MOXR FAMILY PROTEIN"/>
    <property type="match status" value="1"/>
</dbReference>
<dbReference type="Pfam" id="PF07728">
    <property type="entry name" value="AAA_5"/>
    <property type="match status" value="1"/>
</dbReference>
<gene>
    <name evidence="2" type="ORF">NCTC9426_02435</name>
</gene>
<dbReference type="InterPro" id="IPR050764">
    <property type="entry name" value="CbbQ/NirQ/NorQ/GpvN"/>
</dbReference>
<evidence type="ECO:0000313" key="3">
    <source>
        <dbReference type="Proteomes" id="UP000254133"/>
    </source>
</evidence>
<dbReference type="EMBL" id="UGPZ01000003">
    <property type="protein sequence ID" value="STY93703.1"/>
    <property type="molecule type" value="Genomic_DNA"/>
</dbReference>
<feature type="domain" description="ATPase dynein-related AAA" evidence="1">
    <location>
        <begin position="85"/>
        <end position="225"/>
    </location>
</feature>
<dbReference type="Proteomes" id="UP000254133">
    <property type="component" value="Unassembled WGS sequence"/>
</dbReference>
<dbReference type="PANTHER" id="PTHR42759:SF1">
    <property type="entry name" value="MAGNESIUM-CHELATASE SUBUNIT CHLD"/>
    <property type="match status" value="1"/>
</dbReference>
<dbReference type="SUPFAM" id="SSF52540">
    <property type="entry name" value="P-loop containing nucleoside triphosphate hydrolases"/>
    <property type="match status" value="1"/>
</dbReference>
<dbReference type="AlphaFoldDB" id="A0A378PYM7"/>
<name>A0A378PYM7_MORBO</name>
<evidence type="ECO:0000259" key="1">
    <source>
        <dbReference type="Pfam" id="PF07728"/>
    </source>
</evidence>
<dbReference type="Gene3D" id="3.40.50.300">
    <property type="entry name" value="P-loop containing nucleotide triphosphate hydrolases"/>
    <property type="match status" value="1"/>
</dbReference>
<evidence type="ECO:0000313" key="2">
    <source>
        <dbReference type="EMBL" id="STY93703.1"/>
    </source>
</evidence>
<dbReference type="InterPro" id="IPR027417">
    <property type="entry name" value="P-loop_NTPase"/>
</dbReference>
<dbReference type="GO" id="GO:0005524">
    <property type="term" value="F:ATP binding"/>
    <property type="evidence" value="ECO:0007669"/>
    <property type="project" value="InterPro"/>
</dbReference>
<dbReference type="GO" id="GO:0016887">
    <property type="term" value="F:ATP hydrolysis activity"/>
    <property type="evidence" value="ECO:0007669"/>
    <property type="project" value="InterPro"/>
</dbReference>
<protein>
    <submittedName>
        <fullName evidence="2">Mg-chelatase subunit ChlI</fullName>
    </submittedName>
</protein>
<organism evidence="2 3">
    <name type="scientific">Moraxella bovis</name>
    <dbReference type="NCBI Taxonomy" id="476"/>
    <lineage>
        <taxon>Bacteria</taxon>
        <taxon>Pseudomonadati</taxon>
        <taxon>Pseudomonadota</taxon>
        <taxon>Gammaproteobacteria</taxon>
        <taxon>Moraxellales</taxon>
        <taxon>Moraxellaceae</taxon>
        <taxon>Moraxella</taxon>
    </lineage>
</organism>
<proteinExistence type="predicted"/>
<reference evidence="2 3" key="1">
    <citation type="submission" date="2018-06" db="EMBL/GenBank/DDBJ databases">
        <authorList>
            <consortium name="Pathogen Informatics"/>
            <person name="Doyle S."/>
        </authorList>
    </citation>
    <scope>NUCLEOTIDE SEQUENCE [LARGE SCALE GENOMIC DNA]</scope>
    <source>
        <strain evidence="2 3">NCTC9426</strain>
    </source>
</reference>